<name>A0AAE0TCL2_9BIVA</name>
<reference evidence="2" key="1">
    <citation type="journal article" date="2021" name="Genome Biol. Evol.">
        <title>A High-Quality Reference Genome for a Parasitic Bivalve with Doubly Uniparental Inheritance (Bivalvia: Unionida).</title>
        <authorList>
            <person name="Smith C.H."/>
        </authorList>
    </citation>
    <scope>NUCLEOTIDE SEQUENCE</scope>
    <source>
        <strain evidence="2">CHS0354</strain>
    </source>
</reference>
<proteinExistence type="predicted"/>
<sequence>MSKEILAESDFTIFMGVLSEGDIMMFKRRLAEREKERERQRQRQRQRQREGTGHFQVRDVIYLTEIKDTVRSDVSSTRTGIRTISNLRCHLPVR</sequence>
<comment type="caution">
    <text evidence="2">The sequence shown here is derived from an EMBL/GenBank/DDBJ whole genome shotgun (WGS) entry which is preliminary data.</text>
</comment>
<accession>A0AAE0TCL2</accession>
<reference evidence="2" key="2">
    <citation type="journal article" date="2021" name="Genome Biol. Evol.">
        <title>Developing a high-quality reference genome for a parasitic bivalve with doubly uniparental inheritance (Bivalvia: Unionida).</title>
        <authorList>
            <person name="Smith C.H."/>
        </authorList>
    </citation>
    <scope>NUCLEOTIDE SEQUENCE</scope>
    <source>
        <strain evidence="2">CHS0354</strain>
        <tissue evidence="2">Mantle</tissue>
    </source>
</reference>
<reference evidence="2" key="3">
    <citation type="submission" date="2023-05" db="EMBL/GenBank/DDBJ databases">
        <authorList>
            <person name="Smith C.H."/>
        </authorList>
    </citation>
    <scope>NUCLEOTIDE SEQUENCE</scope>
    <source>
        <strain evidence="2">CHS0354</strain>
        <tissue evidence="2">Mantle</tissue>
    </source>
</reference>
<dbReference type="Proteomes" id="UP001195483">
    <property type="component" value="Unassembled WGS sequence"/>
</dbReference>
<dbReference type="EMBL" id="JAEAOA010002232">
    <property type="protein sequence ID" value="KAK3607866.1"/>
    <property type="molecule type" value="Genomic_DNA"/>
</dbReference>
<organism evidence="2 3">
    <name type="scientific">Potamilus streckersoni</name>
    <dbReference type="NCBI Taxonomy" id="2493646"/>
    <lineage>
        <taxon>Eukaryota</taxon>
        <taxon>Metazoa</taxon>
        <taxon>Spiralia</taxon>
        <taxon>Lophotrochozoa</taxon>
        <taxon>Mollusca</taxon>
        <taxon>Bivalvia</taxon>
        <taxon>Autobranchia</taxon>
        <taxon>Heteroconchia</taxon>
        <taxon>Palaeoheterodonta</taxon>
        <taxon>Unionida</taxon>
        <taxon>Unionoidea</taxon>
        <taxon>Unionidae</taxon>
        <taxon>Ambleminae</taxon>
        <taxon>Lampsilini</taxon>
        <taxon>Potamilus</taxon>
    </lineage>
</organism>
<evidence type="ECO:0000313" key="3">
    <source>
        <dbReference type="Proteomes" id="UP001195483"/>
    </source>
</evidence>
<gene>
    <name evidence="2" type="ORF">CHS0354_038296</name>
</gene>
<evidence type="ECO:0000313" key="2">
    <source>
        <dbReference type="EMBL" id="KAK3607866.1"/>
    </source>
</evidence>
<protein>
    <submittedName>
        <fullName evidence="2">Uncharacterized protein</fullName>
    </submittedName>
</protein>
<feature type="region of interest" description="Disordered" evidence="1">
    <location>
        <begin position="32"/>
        <end position="52"/>
    </location>
</feature>
<dbReference type="AlphaFoldDB" id="A0AAE0TCL2"/>
<evidence type="ECO:0000256" key="1">
    <source>
        <dbReference type="SAM" id="MobiDB-lite"/>
    </source>
</evidence>
<keyword evidence="3" id="KW-1185">Reference proteome</keyword>